<comment type="caution">
    <text evidence="2">The sequence shown here is derived from an EMBL/GenBank/DDBJ whole genome shotgun (WGS) entry which is preliminary data.</text>
</comment>
<organism evidence="2 3">
    <name type="scientific">Coccomyxa subellipsoidea</name>
    <dbReference type="NCBI Taxonomy" id="248742"/>
    <lineage>
        <taxon>Eukaryota</taxon>
        <taxon>Viridiplantae</taxon>
        <taxon>Chlorophyta</taxon>
        <taxon>core chlorophytes</taxon>
        <taxon>Trebouxiophyceae</taxon>
        <taxon>Trebouxiophyceae incertae sedis</taxon>
        <taxon>Coccomyxaceae</taxon>
        <taxon>Coccomyxa</taxon>
    </lineage>
</organism>
<evidence type="ECO:0000313" key="3">
    <source>
        <dbReference type="Proteomes" id="UP001491310"/>
    </source>
</evidence>
<proteinExistence type="predicted"/>
<reference evidence="2 3" key="1">
    <citation type="journal article" date="2024" name="Nat. Commun.">
        <title>Phylogenomics reveals the evolutionary origins of lichenization in chlorophyte algae.</title>
        <authorList>
            <person name="Puginier C."/>
            <person name="Libourel C."/>
            <person name="Otte J."/>
            <person name="Skaloud P."/>
            <person name="Haon M."/>
            <person name="Grisel S."/>
            <person name="Petersen M."/>
            <person name="Berrin J.G."/>
            <person name="Delaux P.M."/>
            <person name="Dal Grande F."/>
            <person name="Keller J."/>
        </authorList>
    </citation>
    <scope>NUCLEOTIDE SEQUENCE [LARGE SCALE GENOMIC DNA]</scope>
    <source>
        <strain evidence="2 3">SAG 216-7</strain>
    </source>
</reference>
<evidence type="ECO:0000313" key="2">
    <source>
        <dbReference type="EMBL" id="KAK9903443.1"/>
    </source>
</evidence>
<dbReference type="Pfam" id="PF00899">
    <property type="entry name" value="ThiF"/>
    <property type="match status" value="1"/>
</dbReference>
<dbReference type="Gene3D" id="3.40.50.720">
    <property type="entry name" value="NAD(P)-binding Rossmann-like Domain"/>
    <property type="match status" value="1"/>
</dbReference>
<dbReference type="InterPro" id="IPR035985">
    <property type="entry name" value="Ubiquitin-activating_enz"/>
</dbReference>
<accession>A0ABR2YE30</accession>
<dbReference type="EMBL" id="JALJOT010000014">
    <property type="protein sequence ID" value="KAK9903443.1"/>
    <property type="molecule type" value="Genomic_DNA"/>
</dbReference>
<name>A0ABR2YE30_9CHLO</name>
<evidence type="ECO:0000259" key="1">
    <source>
        <dbReference type="Pfam" id="PF00899"/>
    </source>
</evidence>
<dbReference type="SUPFAM" id="SSF69572">
    <property type="entry name" value="Activating enzymes of the ubiquitin-like proteins"/>
    <property type="match status" value="1"/>
</dbReference>
<dbReference type="Proteomes" id="UP001491310">
    <property type="component" value="Unassembled WGS sequence"/>
</dbReference>
<dbReference type="PANTHER" id="PTHR10953">
    <property type="entry name" value="UBIQUITIN-ACTIVATING ENZYME E1"/>
    <property type="match status" value="1"/>
</dbReference>
<dbReference type="PANTHER" id="PTHR10953:SF162">
    <property type="entry name" value="SUMO-ACTIVATING ENZYME SUBUNIT 1"/>
    <property type="match status" value="1"/>
</dbReference>
<sequence length="334" mass="35250">MGNDLTEAEAKVYDRQLRVWGLELQKRLMAARILIAGCSSGVAAEVAKNIALAGVGSLSLLDDAPCKSEAAACNFLISADADQAQSVAEASAATLHEMNPLVNIAALPGGLPAIPDPEFLRGFEVVLITSAPFSTLLQYDAACRQLGVAFFTASSRGSTSFFFANLHSHEYTPLETPAGVVPTKAISAFPSLASALSQPWKTLRARYTHKLVYVVRVCADFESHTGRFPTTEDLPALQQRARELAADARAAAAADANGGPLPRDLISEDVMPAGVLEEYVIGNAELAPVNAVLGGVLANEVLKAVSHKGEPVKNFFFFSLGDNVGLVETLGEIV</sequence>
<keyword evidence="3" id="KW-1185">Reference proteome</keyword>
<gene>
    <name evidence="2" type="ORF">WJX75_005856</name>
</gene>
<dbReference type="InterPro" id="IPR045886">
    <property type="entry name" value="ThiF/MoeB/HesA"/>
</dbReference>
<feature type="domain" description="THIF-type NAD/FAD binding fold" evidence="1">
    <location>
        <begin position="13"/>
        <end position="317"/>
    </location>
</feature>
<protein>
    <recommendedName>
        <fullName evidence="1">THIF-type NAD/FAD binding fold domain-containing protein</fullName>
    </recommendedName>
</protein>
<dbReference type="InterPro" id="IPR000594">
    <property type="entry name" value="ThiF_NAD_FAD-bd"/>
</dbReference>